<name>A0ABT1H3K4_9NOCA</name>
<proteinExistence type="predicted"/>
<evidence type="ECO:0000259" key="2">
    <source>
        <dbReference type="Pfam" id="PF02470"/>
    </source>
</evidence>
<feature type="domain" description="Mammalian cell entry C-terminal" evidence="3">
    <location>
        <begin position="129"/>
        <end position="335"/>
    </location>
</feature>
<dbReference type="InterPro" id="IPR052336">
    <property type="entry name" value="MlaD_Phospholipid_Transporter"/>
</dbReference>
<dbReference type="PANTHER" id="PTHR33371">
    <property type="entry name" value="INTERMEMBRANE PHOSPHOLIPID TRANSPORT SYSTEM BINDING PROTEIN MLAD-RELATED"/>
    <property type="match status" value="1"/>
</dbReference>
<dbReference type="Pfam" id="PF02470">
    <property type="entry name" value="MlaD"/>
    <property type="match status" value="1"/>
</dbReference>
<keyword evidence="1" id="KW-0472">Membrane</keyword>
<feature type="domain" description="Mce/MlaD" evidence="2">
    <location>
        <begin position="45"/>
        <end position="121"/>
    </location>
</feature>
<comment type="caution">
    <text evidence="4">The sequence shown here is derived from an EMBL/GenBank/DDBJ whole genome shotgun (WGS) entry which is preliminary data.</text>
</comment>
<dbReference type="PANTHER" id="PTHR33371:SF17">
    <property type="entry name" value="MCE-FAMILY PROTEIN MCE1B"/>
    <property type="match status" value="1"/>
</dbReference>
<protein>
    <submittedName>
        <fullName evidence="4">Phospholipid/cholesterol/gamma-HCH transport system substrate-binding protein</fullName>
    </submittedName>
</protein>
<gene>
    <name evidence="4" type="ORF">LX12_002930</name>
</gene>
<keyword evidence="5" id="KW-1185">Reference proteome</keyword>
<dbReference type="Pfam" id="PF11887">
    <property type="entry name" value="Mce4_CUP1"/>
    <property type="match status" value="1"/>
</dbReference>
<dbReference type="InterPro" id="IPR003399">
    <property type="entry name" value="Mce/MlaD"/>
</dbReference>
<feature type="transmembrane region" description="Helical" evidence="1">
    <location>
        <begin position="21"/>
        <end position="40"/>
    </location>
</feature>
<dbReference type="InterPro" id="IPR005693">
    <property type="entry name" value="Mce"/>
</dbReference>
<keyword evidence="1" id="KW-0812">Transmembrane</keyword>
<dbReference type="NCBIfam" id="TIGR00996">
    <property type="entry name" value="Mtu_fam_mce"/>
    <property type="match status" value="1"/>
</dbReference>
<dbReference type="EMBL" id="JAMTCG010000005">
    <property type="protein sequence ID" value="MCP2161731.1"/>
    <property type="molecule type" value="Genomic_DNA"/>
</dbReference>
<organism evidence="4 5">
    <name type="scientific">Williamsia serinedens</name>
    <dbReference type="NCBI Taxonomy" id="391736"/>
    <lineage>
        <taxon>Bacteria</taxon>
        <taxon>Bacillati</taxon>
        <taxon>Actinomycetota</taxon>
        <taxon>Actinomycetes</taxon>
        <taxon>Mycobacteriales</taxon>
        <taxon>Nocardiaceae</taxon>
        <taxon>Williamsia</taxon>
    </lineage>
</organism>
<evidence type="ECO:0000313" key="4">
    <source>
        <dbReference type="EMBL" id="MCP2161731.1"/>
    </source>
</evidence>
<accession>A0ABT1H3K4</accession>
<reference evidence="4 5" key="1">
    <citation type="submission" date="2022-06" db="EMBL/GenBank/DDBJ databases">
        <title>Genomic Encyclopedia of Archaeal and Bacterial Type Strains, Phase II (KMG-II): from individual species to whole genera.</title>
        <authorList>
            <person name="Goeker M."/>
        </authorList>
    </citation>
    <scope>NUCLEOTIDE SEQUENCE [LARGE SCALE GENOMIC DNA]</scope>
    <source>
        <strain evidence="4 5">DSM 45037</strain>
    </source>
</reference>
<dbReference type="Proteomes" id="UP001205740">
    <property type="component" value="Unassembled WGS sequence"/>
</dbReference>
<evidence type="ECO:0000256" key="1">
    <source>
        <dbReference type="SAM" id="Phobius"/>
    </source>
</evidence>
<dbReference type="RefSeq" id="WP_253655310.1">
    <property type="nucleotide sequence ID" value="NZ_BAAAOE010000001.1"/>
</dbReference>
<keyword evidence="1" id="KW-1133">Transmembrane helix</keyword>
<evidence type="ECO:0000313" key="5">
    <source>
        <dbReference type="Proteomes" id="UP001205740"/>
    </source>
</evidence>
<evidence type="ECO:0000259" key="3">
    <source>
        <dbReference type="Pfam" id="PF11887"/>
    </source>
</evidence>
<dbReference type="InterPro" id="IPR024516">
    <property type="entry name" value="Mce_C"/>
</dbReference>
<sequence length="357" mass="38250">MVDPLKQRHIEFRRTAIKLGAFAVAMVLVFVGLVVVFSQYRSGSTSDYSATFSNASQLKSGTKVRIAGVEVGKVSSVSLNRDNTAAVDFSVDEQYRLPRSVHANVRYENLTGDRYLELTEGTGDPSALLPAGARIPVSQTSPALDLDKLLGGFKPLFNTLAPDEVNKLSNSLIQVFQGQGAGLTQLLRTTASFTNSIADRDRLIGSVIDNLNTALGTLDADKTGLDSSLDRLQQLVSGLANDRSTIGQAVTDISRATNGLADLLDTNRPNLQRVISSTGAVAGAVDADAPYVRGLLGRLPEDFTKLTNLGSYGAWLQIWLCQVNLFFTGPNHEEIVYRSIDSTASATNPGGRCATPR</sequence>